<dbReference type="AlphaFoldDB" id="A0A5P1X3U8"/>
<dbReference type="RefSeq" id="WP_150204122.1">
    <property type="nucleotide sequence ID" value="NZ_CP043939.1"/>
</dbReference>
<sequence>MNRKFLTDLGLTDEQADKVMAEHGKGVQELSDVKGQLATAEQERDSAKTQLGERDNQLSELKGQVGDNKELQDKITELESANEASKSDAASALADSKKSYEIKLALVEQGARNTTAVSALIDEDKISLDDNGKLVGLSDQLTTVKEANSFLFTDGPDTGNSTNPGNPNPPADPTENDKVAEALGLATEK</sequence>
<gene>
    <name evidence="2" type="ORF">F0161_06750</name>
</gene>
<feature type="region of interest" description="Disordered" evidence="1">
    <location>
        <begin position="150"/>
        <end position="177"/>
    </location>
</feature>
<organism evidence="2 3">
    <name type="scientific">Paucilactobacillus nenjiangensis</name>
    <dbReference type="NCBI Taxonomy" id="1296540"/>
    <lineage>
        <taxon>Bacteria</taxon>
        <taxon>Bacillati</taxon>
        <taxon>Bacillota</taxon>
        <taxon>Bacilli</taxon>
        <taxon>Lactobacillales</taxon>
        <taxon>Lactobacillaceae</taxon>
        <taxon>Paucilactobacillus</taxon>
    </lineage>
</organism>
<name>A0A5P1X3U8_9LACO</name>
<dbReference type="InterPro" id="IPR009636">
    <property type="entry name" value="SCAF"/>
</dbReference>
<evidence type="ECO:0000256" key="1">
    <source>
        <dbReference type="SAM" id="MobiDB-lite"/>
    </source>
</evidence>
<evidence type="ECO:0000313" key="3">
    <source>
        <dbReference type="Proteomes" id="UP000325295"/>
    </source>
</evidence>
<dbReference type="EMBL" id="CP043939">
    <property type="protein sequence ID" value="QER67584.1"/>
    <property type="molecule type" value="Genomic_DNA"/>
</dbReference>
<dbReference type="Pfam" id="PF06810">
    <property type="entry name" value="Phage_scaffold"/>
    <property type="match status" value="1"/>
</dbReference>
<feature type="compositionally biased region" description="Low complexity" evidence="1">
    <location>
        <begin position="155"/>
        <end position="165"/>
    </location>
</feature>
<dbReference type="Proteomes" id="UP000325295">
    <property type="component" value="Chromosome"/>
</dbReference>
<dbReference type="OrthoDB" id="2365850at2"/>
<accession>A0A5P1X3U8</accession>
<feature type="compositionally biased region" description="Basic and acidic residues" evidence="1">
    <location>
        <begin position="41"/>
        <end position="57"/>
    </location>
</feature>
<protein>
    <submittedName>
        <fullName evidence="2">Scaffolding protein</fullName>
    </submittedName>
</protein>
<feature type="region of interest" description="Disordered" evidence="1">
    <location>
        <begin position="36"/>
        <end position="70"/>
    </location>
</feature>
<dbReference type="KEGG" id="lnn:F0161_06750"/>
<evidence type="ECO:0000313" key="2">
    <source>
        <dbReference type="EMBL" id="QER67584.1"/>
    </source>
</evidence>
<proteinExistence type="predicted"/>
<keyword evidence="3" id="KW-1185">Reference proteome</keyword>
<reference evidence="2 3" key="1">
    <citation type="submission" date="2019-09" db="EMBL/GenBank/DDBJ databases">
        <title>Complete Genome Sequence of Lactobacillus nenjiangensis SH-Y15, isolated from sauerkraut.</title>
        <authorList>
            <person name="Yang H."/>
        </authorList>
    </citation>
    <scope>NUCLEOTIDE SEQUENCE [LARGE SCALE GENOMIC DNA]</scope>
    <source>
        <strain evidence="2 3">SH-Y15</strain>
    </source>
</reference>